<feature type="domain" description="Ketosynthase family 3 (KS3)" evidence="19">
    <location>
        <begin position="1"/>
        <end position="406"/>
    </location>
</feature>
<accession>A0A398BTN2</accession>
<evidence type="ECO:0000256" key="7">
    <source>
        <dbReference type="ARBA" id="ARBA00022516"/>
    </source>
</evidence>
<evidence type="ECO:0000256" key="2">
    <source>
        <dbReference type="ARBA" id="ARBA00005194"/>
    </source>
</evidence>
<evidence type="ECO:0000256" key="8">
    <source>
        <dbReference type="ARBA" id="ARBA00022679"/>
    </source>
</evidence>
<evidence type="ECO:0000256" key="16">
    <source>
        <dbReference type="ARBA" id="ARBA00048121"/>
    </source>
</evidence>
<evidence type="ECO:0000313" key="21">
    <source>
        <dbReference type="Proteomes" id="UP000266649"/>
    </source>
</evidence>
<dbReference type="PROSITE" id="PS52004">
    <property type="entry name" value="KS3_2"/>
    <property type="match status" value="1"/>
</dbReference>
<dbReference type="GO" id="GO:0006633">
    <property type="term" value="P:fatty acid biosynthetic process"/>
    <property type="evidence" value="ECO:0007669"/>
    <property type="project" value="UniProtKB-KW"/>
</dbReference>
<dbReference type="OrthoDB" id="9808669at2"/>
<dbReference type="InterPro" id="IPR018201">
    <property type="entry name" value="Ketoacyl_synth_AS"/>
</dbReference>
<dbReference type="SUPFAM" id="SSF53901">
    <property type="entry name" value="Thiolase-like"/>
    <property type="match status" value="2"/>
</dbReference>
<keyword evidence="12" id="KW-0012">Acyltransferase</keyword>
<evidence type="ECO:0000256" key="15">
    <source>
        <dbReference type="ARBA" id="ARBA00042143"/>
    </source>
</evidence>
<proteinExistence type="inferred from homology"/>
<comment type="catalytic activity">
    <reaction evidence="16">
        <text>(3Z)-decenoyl-[ACP] + malonyl-[ACP] + H(+) = 3-oxo-(5Z)-dodecenoyl-[ACP] + holo-[ACP] + CO2</text>
        <dbReference type="Rhea" id="RHEA:54940"/>
        <dbReference type="Rhea" id="RHEA-COMP:9623"/>
        <dbReference type="Rhea" id="RHEA-COMP:9685"/>
        <dbReference type="Rhea" id="RHEA-COMP:9927"/>
        <dbReference type="Rhea" id="RHEA-COMP:14042"/>
        <dbReference type="ChEBI" id="CHEBI:15378"/>
        <dbReference type="ChEBI" id="CHEBI:16526"/>
        <dbReference type="ChEBI" id="CHEBI:64479"/>
        <dbReference type="ChEBI" id="CHEBI:78449"/>
        <dbReference type="ChEBI" id="CHEBI:78798"/>
        <dbReference type="ChEBI" id="CHEBI:138410"/>
    </reaction>
    <physiologicalReaction direction="left-to-right" evidence="16">
        <dbReference type="Rhea" id="RHEA:54941"/>
    </physiologicalReaction>
</comment>
<dbReference type="Gene3D" id="3.40.47.10">
    <property type="match status" value="2"/>
</dbReference>
<dbReference type="Proteomes" id="UP000266649">
    <property type="component" value="Unassembled WGS sequence"/>
</dbReference>
<evidence type="ECO:0000256" key="13">
    <source>
        <dbReference type="ARBA" id="ARBA00039450"/>
    </source>
</evidence>
<dbReference type="PANTHER" id="PTHR11712">
    <property type="entry name" value="POLYKETIDE SYNTHASE-RELATED"/>
    <property type="match status" value="1"/>
</dbReference>
<keyword evidence="10" id="KW-0443">Lipid metabolism</keyword>
<sequence length="409" mass="42897">MRRVVITGIGIVSPIGNTAAEVEASLRAGKSGIVFSPEYAEHGFRSQVHGMPQIVLEDHIDKRDLRFMGPGAAYNFIAMNQAVADSGLEPGDVSNERTGIIVGSGGPSTSNFFQAHQIVIEKGAPKRMGPFMVTRCMSSTNSACLATPFKIKGVNYSITSACSTSAHCIGNGVELIQMGKQDIVFAGGGEELDWTLSCLFDAMGAMSSKYNDSPATASRAFDATRDGFVIAGGGGVVVLEELNHALARGAKIYAEVTGYGATSDGHDMVAPSGEGGERSMRLAVATLPEGRKIDYINAHGTSTPAGDVTEVKAVRRVFGDGNVPPISSTKSLTGHSLGATGVHEAIYSLLMLNGDFITASANVTQLDPELKPEEIVTTYREGVELDSVLSNSFGFGGTNATLVMSKYRG</sequence>
<dbReference type="InterPro" id="IPR014030">
    <property type="entry name" value="Ketoacyl_synth_N"/>
</dbReference>
<protein>
    <recommendedName>
        <fullName evidence="13">3-oxoacyl-[acyl-carrier-protein] synthase 1</fullName>
        <ecNumber evidence="5">2.3.1.41</ecNumber>
    </recommendedName>
    <alternativeName>
        <fullName evidence="14">3-oxoacyl-[acyl-carrier-protein] synthase I</fullName>
    </alternativeName>
    <alternativeName>
        <fullName evidence="15">Beta-ketoacyl-ACP synthase I</fullName>
    </alternativeName>
</protein>
<dbReference type="RefSeq" id="WP_119134692.1">
    <property type="nucleotide sequence ID" value="NZ_QXXQ01000004.1"/>
</dbReference>
<dbReference type="PROSITE" id="PS00606">
    <property type="entry name" value="KS3_1"/>
    <property type="match status" value="1"/>
</dbReference>
<keyword evidence="7" id="KW-0444">Lipid biosynthesis</keyword>
<dbReference type="GO" id="GO:0005829">
    <property type="term" value="C:cytosol"/>
    <property type="evidence" value="ECO:0007669"/>
    <property type="project" value="TreeGrafter"/>
</dbReference>
<comment type="similarity">
    <text evidence="3 18">Belongs to the thiolase-like superfamily. Beta-ketoacyl-ACP synthases family.</text>
</comment>
<keyword evidence="11" id="KW-0275">Fatty acid biosynthesis</keyword>
<evidence type="ECO:0000256" key="11">
    <source>
        <dbReference type="ARBA" id="ARBA00023160"/>
    </source>
</evidence>
<evidence type="ECO:0000256" key="6">
    <source>
        <dbReference type="ARBA" id="ARBA00022490"/>
    </source>
</evidence>
<evidence type="ECO:0000259" key="19">
    <source>
        <dbReference type="PROSITE" id="PS52004"/>
    </source>
</evidence>
<comment type="subcellular location">
    <subcellularLocation>
        <location evidence="1">Cytoplasm</location>
    </subcellularLocation>
</comment>
<evidence type="ECO:0000256" key="14">
    <source>
        <dbReference type="ARBA" id="ARBA00041620"/>
    </source>
</evidence>
<evidence type="ECO:0000256" key="17">
    <source>
        <dbReference type="ARBA" id="ARBA00048506"/>
    </source>
</evidence>
<comment type="subunit">
    <text evidence="4">Homodimer.</text>
</comment>
<comment type="caution">
    <text evidence="20">The sequence shown here is derived from an EMBL/GenBank/DDBJ whole genome shotgun (WGS) entry which is preliminary data.</text>
</comment>
<keyword evidence="6" id="KW-0963">Cytoplasm</keyword>
<dbReference type="InterPro" id="IPR014031">
    <property type="entry name" value="Ketoacyl_synth_C"/>
</dbReference>
<keyword evidence="9" id="KW-0276">Fatty acid metabolism</keyword>
<dbReference type="PANTHER" id="PTHR11712:SF306">
    <property type="entry name" value="3-OXOACYL-[ACYL-CARRIER-PROTEIN] SYNTHASE 1"/>
    <property type="match status" value="1"/>
</dbReference>
<dbReference type="SMART" id="SM00825">
    <property type="entry name" value="PKS_KS"/>
    <property type="match status" value="1"/>
</dbReference>
<evidence type="ECO:0000256" key="1">
    <source>
        <dbReference type="ARBA" id="ARBA00004496"/>
    </source>
</evidence>
<evidence type="ECO:0000256" key="9">
    <source>
        <dbReference type="ARBA" id="ARBA00022832"/>
    </source>
</evidence>
<dbReference type="EC" id="2.3.1.41" evidence="5"/>
<dbReference type="Pfam" id="PF00109">
    <property type="entry name" value="ketoacyl-synt"/>
    <property type="match status" value="1"/>
</dbReference>
<dbReference type="InterPro" id="IPR020841">
    <property type="entry name" value="PKS_Beta-ketoAc_synthase_dom"/>
</dbReference>
<comment type="catalytic activity">
    <reaction evidence="17">
        <text>a fatty acyl-[ACP] + malonyl-[ACP] + H(+) = a 3-oxoacyl-[ACP] + holo-[ACP] + CO2</text>
        <dbReference type="Rhea" id="RHEA:22836"/>
        <dbReference type="Rhea" id="RHEA-COMP:9623"/>
        <dbReference type="Rhea" id="RHEA-COMP:9685"/>
        <dbReference type="Rhea" id="RHEA-COMP:9916"/>
        <dbReference type="Rhea" id="RHEA-COMP:14125"/>
        <dbReference type="ChEBI" id="CHEBI:15378"/>
        <dbReference type="ChEBI" id="CHEBI:16526"/>
        <dbReference type="ChEBI" id="CHEBI:64479"/>
        <dbReference type="ChEBI" id="CHEBI:78449"/>
        <dbReference type="ChEBI" id="CHEBI:78776"/>
        <dbReference type="ChEBI" id="CHEBI:138651"/>
        <dbReference type="EC" id="2.3.1.41"/>
    </reaction>
    <physiologicalReaction direction="left-to-right" evidence="17">
        <dbReference type="Rhea" id="RHEA:22837"/>
    </physiologicalReaction>
</comment>
<dbReference type="EMBL" id="QXXQ01000004">
    <property type="protein sequence ID" value="RID92291.1"/>
    <property type="molecule type" value="Genomic_DNA"/>
</dbReference>
<dbReference type="CDD" id="cd00834">
    <property type="entry name" value="KAS_I_II"/>
    <property type="match status" value="1"/>
</dbReference>
<dbReference type="NCBIfam" id="NF005935">
    <property type="entry name" value="PRK07967.1"/>
    <property type="match status" value="1"/>
</dbReference>
<comment type="pathway">
    <text evidence="2">Lipid metabolism; fatty acid biosynthesis.</text>
</comment>
<gene>
    <name evidence="20" type="ORF">D2N39_09730</name>
</gene>
<dbReference type="FunFam" id="3.40.47.10:FF:000006">
    <property type="entry name" value="3-oxoacyl-[acyl-carrier-protein] synthase I"/>
    <property type="match status" value="1"/>
</dbReference>
<dbReference type="AlphaFoldDB" id="A0A398BTN2"/>
<keyword evidence="8 18" id="KW-0808">Transferase</keyword>
<dbReference type="InterPro" id="IPR016039">
    <property type="entry name" value="Thiolase-like"/>
</dbReference>
<evidence type="ECO:0000256" key="3">
    <source>
        <dbReference type="ARBA" id="ARBA00008467"/>
    </source>
</evidence>
<evidence type="ECO:0000313" key="20">
    <source>
        <dbReference type="EMBL" id="RID92291.1"/>
    </source>
</evidence>
<evidence type="ECO:0000256" key="5">
    <source>
        <dbReference type="ARBA" id="ARBA00013191"/>
    </source>
</evidence>
<name>A0A398BTN2_9RHOB</name>
<dbReference type="GO" id="GO:0004315">
    <property type="term" value="F:3-oxoacyl-[acyl-carrier-protein] synthase activity"/>
    <property type="evidence" value="ECO:0007669"/>
    <property type="project" value="UniProtKB-EC"/>
</dbReference>
<reference evidence="20 21" key="1">
    <citation type="submission" date="2018-09" db="EMBL/GenBank/DDBJ databases">
        <title>Gemmobacter lutimaris sp. nov., a marine bacterium isolated from tidal flat.</title>
        <authorList>
            <person name="Lee D.W."/>
            <person name="Yoo Y."/>
            <person name="Kim J.-J."/>
            <person name="Kim B.S."/>
        </authorList>
    </citation>
    <scope>NUCLEOTIDE SEQUENCE [LARGE SCALE GENOMIC DNA]</scope>
    <source>
        <strain evidence="20 21">YJ-T1-11</strain>
    </source>
</reference>
<evidence type="ECO:0000256" key="10">
    <source>
        <dbReference type="ARBA" id="ARBA00023098"/>
    </source>
</evidence>
<dbReference type="InterPro" id="IPR000794">
    <property type="entry name" value="Beta-ketoacyl_synthase"/>
</dbReference>
<evidence type="ECO:0000256" key="18">
    <source>
        <dbReference type="RuleBase" id="RU003694"/>
    </source>
</evidence>
<organism evidence="20 21">
    <name type="scientific">Gemmobacter lutimaris</name>
    <dbReference type="NCBI Taxonomy" id="2306023"/>
    <lineage>
        <taxon>Bacteria</taxon>
        <taxon>Pseudomonadati</taxon>
        <taxon>Pseudomonadota</taxon>
        <taxon>Alphaproteobacteria</taxon>
        <taxon>Rhodobacterales</taxon>
        <taxon>Paracoccaceae</taxon>
        <taxon>Gemmobacter</taxon>
    </lineage>
</organism>
<evidence type="ECO:0000256" key="12">
    <source>
        <dbReference type="ARBA" id="ARBA00023315"/>
    </source>
</evidence>
<keyword evidence="21" id="KW-1185">Reference proteome</keyword>
<evidence type="ECO:0000256" key="4">
    <source>
        <dbReference type="ARBA" id="ARBA00011738"/>
    </source>
</evidence>
<dbReference type="Pfam" id="PF02801">
    <property type="entry name" value="Ketoacyl-synt_C"/>
    <property type="match status" value="1"/>
</dbReference>